<feature type="non-terminal residue" evidence="2">
    <location>
        <position position="57"/>
    </location>
</feature>
<sequence length="57" mass="6423">MPKPLRKLGPPDPIVVQSHSETVYPRPICQPSDIYESAYPEYPRSQHTNPECPAHAP</sequence>
<organism evidence="2">
    <name type="scientific">Tanacetum cinerariifolium</name>
    <name type="common">Dalmatian daisy</name>
    <name type="synonym">Chrysanthemum cinerariifolium</name>
    <dbReference type="NCBI Taxonomy" id="118510"/>
    <lineage>
        <taxon>Eukaryota</taxon>
        <taxon>Viridiplantae</taxon>
        <taxon>Streptophyta</taxon>
        <taxon>Embryophyta</taxon>
        <taxon>Tracheophyta</taxon>
        <taxon>Spermatophyta</taxon>
        <taxon>Magnoliopsida</taxon>
        <taxon>eudicotyledons</taxon>
        <taxon>Gunneridae</taxon>
        <taxon>Pentapetalae</taxon>
        <taxon>asterids</taxon>
        <taxon>campanulids</taxon>
        <taxon>Asterales</taxon>
        <taxon>Asteraceae</taxon>
        <taxon>Asteroideae</taxon>
        <taxon>Anthemideae</taxon>
        <taxon>Anthemidinae</taxon>
        <taxon>Tanacetum</taxon>
    </lineage>
</organism>
<gene>
    <name evidence="2" type="ORF">Tci_903441</name>
</gene>
<feature type="region of interest" description="Disordered" evidence="1">
    <location>
        <begin position="38"/>
        <end position="57"/>
    </location>
</feature>
<name>A0A699V7Y7_TANCI</name>
<comment type="caution">
    <text evidence="2">The sequence shown here is derived from an EMBL/GenBank/DDBJ whole genome shotgun (WGS) entry which is preliminary data.</text>
</comment>
<proteinExistence type="predicted"/>
<reference evidence="2" key="1">
    <citation type="journal article" date="2019" name="Sci. Rep.">
        <title>Draft genome of Tanacetum cinerariifolium, the natural source of mosquito coil.</title>
        <authorList>
            <person name="Yamashiro T."/>
            <person name="Shiraishi A."/>
            <person name="Satake H."/>
            <person name="Nakayama K."/>
        </authorList>
    </citation>
    <scope>NUCLEOTIDE SEQUENCE</scope>
</reference>
<evidence type="ECO:0000313" key="2">
    <source>
        <dbReference type="EMBL" id="GFD31472.1"/>
    </source>
</evidence>
<dbReference type="EMBL" id="BKCJ011414428">
    <property type="protein sequence ID" value="GFD31472.1"/>
    <property type="molecule type" value="Genomic_DNA"/>
</dbReference>
<evidence type="ECO:0000256" key="1">
    <source>
        <dbReference type="SAM" id="MobiDB-lite"/>
    </source>
</evidence>
<dbReference type="AlphaFoldDB" id="A0A699V7Y7"/>
<protein>
    <submittedName>
        <fullName evidence="2">Uncharacterized protein</fullName>
    </submittedName>
</protein>
<accession>A0A699V7Y7</accession>